<evidence type="ECO:0000256" key="3">
    <source>
        <dbReference type="ARBA" id="ARBA00022741"/>
    </source>
</evidence>
<dbReference type="InterPro" id="IPR014729">
    <property type="entry name" value="Rossmann-like_a/b/a_fold"/>
</dbReference>
<sequence length="361" mass="41388">MCGIWALFGSNDCLSVQCLSAMKIAHRGLDAFHFENVNGYTNCCFGFHRLAVVDQLFGMQPIRVKKYPYLWLCYNGEIYNHKKLQHHFEFEYQTKVDGEIILHLYDKGGMEQTVCMLDGVFAFILLDTDNKKVFLGRDTYGVRPLFKAMTEDGFLAVCSEAKGLVNLKHSMTPFIKPNGKLALVEMVKYHHCRDEPLYALYDSVEKLFPEMFDDGQKDCCLLSGGLDSSLLAATLLKHLKEAQVQYPLQIFAIGMEDTTELRKVANHTGSEHHEVLDEVIFSLETYDITAVCASVGMYLISKYIRKNIDSVVIFSRESSDELTQGYIYFHKLEYLWRNRYSSNFILKIKNCIDAIKLVFSP</sequence>
<keyword evidence="2" id="KW-0436">Ligase</keyword>
<dbReference type="FunFam" id="3.60.20.10:FF:000039">
    <property type="entry name" value="Asparagine synthetase [glutamine-hydrolyzing]"/>
    <property type="match status" value="1"/>
</dbReference>
<dbReference type="EMBL" id="LWLT01000018">
    <property type="status" value="NOT_ANNOTATED_CDS"/>
    <property type="molecule type" value="Genomic_DNA"/>
</dbReference>
<evidence type="ECO:0000313" key="8">
    <source>
        <dbReference type="Ensembl" id="ENSCHIP00000020653.1"/>
    </source>
</evidence>
<evidence type="ECO:0000256" key="4">
    <source>
        <dbReference type="ARBA" id="ARBA00022840"/>
    </source>
</evidence>
<evidence type="ECO:0000259" key="7">
    <source>
        <dbReference type="PROSITE" id="PS51278"/>
    </source>
</evidence>
<dbReference type="GO" id="GO:0005524">
    <property type="term" value="F:ATP binding"/>
    <property type="evidence" value="ECO:0007669"/>
    <property type="project" value="UniProtKB-KW"/>
</dbReference>
<dbReference type="GO" id="GO:0005829">
    <property type="term" value="C:cytosol"/>
    <property type="evidence" value="ECO:0007669"/>
    <property type="project" value="TreeGrafter"/>
</dbReference>
<dbReference type="AlphaFoldDB" id="A0A452F8R2"/>
<dbReference type="PANTHER" id="PTHR11772">
    <property type="entry name" value="ASPARAGINE SYNTHETASE"/>
    <property type="match status" value="1"/>
</dbReference>
<organism evidence="8 9">
    <name type="scientific">Capra hircus</name>
    <name type="common">Goat</name>
    <dbReference type="NCBI Taxonomy" id="9925"/>
    <lineage>
        <taxon>Eukaryota</taxon>
        <taxon>Metazoa</taxon>
        <taxon>Chordata</taxon>
        <taxon>Craniata</taxon>
        <taxon>Vertebrata</taxon>
        <taxon>Euteleostomi</taxon>
        <taxon>Mammalia</taxon>
        <taxon>Eutheria</taxon>
        <taxon>Laurasiatheria</taxon>
        <taxon>Artiodactyla</taxon>
        <taxon>Ruminantia</taxon>
        <taxon>Pecora</taxon>
        <taxon>Bovidae</taxon>
        <taxon>Caprinae</taxon>
        <taxon>Capra</taxon>
    </lineage>
</organism>
<dbReference type="Pfam" id="PF00733">
    <property type="entry name" value="Asn_synthase"/>
    <property type="match status" value="1"/>
</dbReference>
<comment type="pathway">
    <text evidence="1">Amino-acid biosynthesis; L-asparagine biosynthesis; L-asparagine from L-aspartate (L-Gln route): step 1/1.</text>
</comment>
<dbReference type="InterPro" id="IPR001962">
    <property type="entry name" value="Asn_synthase"/>
</dbReference>
<dbReference type="PROSITE" id="PS51278">
    <property type="entry name" value="GATASE_TYPE_2"/>
    <property type="match status" value="1"/>
</dbReference>
<dbReference type="Ensembl" id="ENSCHIT00000028488.1">
    <property type="protein sequence ID" value="ENSCHIP00000020653.1"/>
    <property type="gene ID" value="ENSCHIG00000019226.1"/>
</dbReference>
<dbReference type="InterPro" id="IPR050795">
    <property type="entry name" value="Asn_Synthetase"/>
</dbReference>
<dbReference type="InterPro" id="IPR017932">
    <property type="entry name" value="GATase_2_dom"/>
</dbReference>
<protein>
    <recommendedName>
        <fullName evidence="6">Glutamine-dependent asparagine synthetase</fullName>
    </recommendedName>
</protein>
<dbReference type="CDD" id="cd00712">
    <property type="entry name" value="AsnB"/>
    <property type="match status" value="1"/>
</dbReference>
<name>A0A452F8R2_CAPHI</name>
<keyword evidence="3" id="KW-0547">Nucleotide-binding</keyword>
<evidence type="ECO:0000256" key="2">
    <source>
        <dbReference type="ARBA" id="ARBA00022598"/>
    </source>
</evidence>
<dbReference type="SUPFAM" id="SSF56235">
    <property type="entry name" value="N-terminal nucleophile aminohydrolases (Ntn hydrolases)"/>
    <property type="match status" value="1"/>
</dbReference>
<dbReference type="InterPro" id="IPR033738">
    <property type="entry name" value="AsnB_N"/>
</dbReference>
<dbReference type="InterPro" id="IPR029055">
    <property type="entry name" value="Ntn_hydrolases_N"/>
</dbReference>
<reference evidence="8 9" key="1">
    <citation type="submission" date="2016-04" db="EMBL/GenBank/DDBJ databases">
        <title>Polished mammalian reference genomes with single-molecule sequencing and chromosome conformation capture applied to the Capra hircus genome.</title>
        <authorList>
            <person name="Bickhart D.M."/>
            <person name="Koren S."/>
            <person name="Rosen B."/>
            <person name="Hastie A."/>
            <person name="Liachko I."/>
            <person name="Sullivan S.T."/>
            <person name="Burton J."/>
            <person name="Sayre B.L."/>
            <person name="Huson H.J."/>
            <person name="Lee J."/>
            <person name="Lam E."/>
            <person name="Kelley C.M."/>
            <person name="Hutchison J.L."/>
            <person name="Zhou Y."/>
            <person name="Sun J."/>
            <person name="Crisa A."/>
            <person name="Schwartz J.C."/>
            <person name="Hammond J.A."/>
            <person name="Schroeder S.G."/>
            <person name="Liu G.E."/>
            <person name="Dunham M."/>
            <person name="Shendure J."/>
            <person name="Sonstegard T.S."/>
            <person name="Phillippy A.M."/>
            <person name="Van Tassell C.P."/>
            <person name="Smith T.P."/>
        </authorList>
    </citation>
    <scope>NUCLEOTIDE SEQUENCE [LARGE SCALE GENOMIC DNA]</scope>
</reference>
<dbReference type="GO" id="GO:0006529">
    <property type="term" value="P:asparagine biosynthetic process"/>
    <property type="evidence" value="ECO:0007669"/>
    <property type="project" value="UniProtKB-KW"/>
</dbReference>
<keyword evidence="4" id="KW-0067">ATP-binding</keyword>
<dbReference type="SUPFAM" id="SSF52402">
    <property type="entry name" value="Adenine nucleotide alpha hydrolases-like"/>
    <property type="match status" value="1"/>
</dbReference>
<dbReference type="Gene3D" id="3.60.20.10">
    <property type="entry name" value="Glutamine Phosphoribosylpyrophosphate, subunit 1, domain 1"/>
    <property type="match status" value="1"/>
</dbReference>
<proteinExistence type="predicted"/>
<dbReference type="Proteomes" id="UP000291000">
    <property type="component" value="Chromosome 17"/>
</dbReference>
<keyword evidence="5" id="KW-0061">Asparagine biosynthesis</keyword>
<evidence type="ECO:0000256" key="1">
    <source>
        <dbReference type="ARBA" id="ARBA00005187"/>
    </source>
</evidence>
<dbReference type="GO" id="GO:0004066">
    <property type="term" value="F:asparagine synthase (glutamine-hydrolyzing) activity"/>
    <property type="evidence" value="ECO:0007669"/>
    <property type="project" value="InterPro"/>
</dbReference>
<evidence type="ECO:0000256" key="6">
    <source>
        <dbReference type="ARBA" id="ARBA00030234"/>
    </source>
</evidence>
<keyword evidence="5" id="KW-0028">Amino-acid biosynthesis</keyword>
<reference evidence="8" key="2">
    <citation type="submission" date="2025-08" db="UniProtKB">
        <authorList>
            <consortium name="Ensembl"/>
        </authorList>
    </citation>
    <scope>IDENTIFICATION</scope>
</reference>
<reference evidence="8" key="3">
    <citation type="submission" date="2025-09" db="UniProtKB">
        <authorList>
            <consortium name="Ensembl"/>
        </authorList>
    </citation>
    <scope>IDENTIFICATION</scope>
</reference>
<evidence type="ECO:0000313" key="9">
    <source>
        <dbReference type="Proteomes" id="UP000291000"/>
    </source>
</evidence>
<dbReference type="CDD" id="cd01991">
    <property type="entry name" value="Asn_synthase_B_C"/>
    <property type="match status" value="1"/>
</dbReference>
<dbReference type="Pfam" id="PF13537">
    <property type="entry name" value="GATase_7"/>
    <property type="match status" value="1"/>
</dbReference>
<accession>A0A452F8R2</accession>
<feature type="domain" description="Glutamine amidotransferase type-2" evidence="7">
    <location>
        <begin position="2"/>
        <end position="187"/>
    </location>
</feature>
<dbReference type="GeneTree" id="ENSGT00390000001994"/>
<dbReference type="PANTHER" id="PTHR11772:SF23">
    <property type="entry name" value="ASPARAGINE SYNTHETASE [GLUTAMINE-HYDROLYZING]"/>
    <property type="match status" value="1"/>
</dbReference>
<keyword evidence="9" id="KW-1185">Reference proteome</keyword>
<dbReference type="Gene3D" id="3.40.50.620">
    <property type="entry name" value="HUPs"/>
    <property type="match status" value="1"/>
</dbReference>
<dbReference type="STRING" id="9925.ENSCHIP00000020653"/>
<evidence type="ECO:0000256" key="5">
    <source>
        <dbReference type="ARBA" id="ARBA00022888"/>
    </source>
</evidence>